<keyword evidence="1" id="KW-1133">Transmembrane helix</keyword>
<evidence type="ECO:0000313" key="3">
    <source>
        <dbReference type="RefSeq" id="XP_041432950.1"/>
    </source>
</evidence>
<name>A0A8J1LW41_XENLA</name>
<gene>
    <name evidence="3" type="primary">LOC108701957</name>
</gene>
<sequence>MAKTSHTVGIFTRDGIKYYNWLISLLHHTLFHSVVKNVLPKYVTNSFMDFEENVSECSFAILYHTLKRGRLNITDVTDSLYDEELEYLFQILGKENVIVVIDDLTDSSDAQMREIINSQPSIERYACKLFLISEKEKKSCIIEGSEAKWSEIAIEDSLQKEHNSITDKRNQMKEILACPSSQNKGKENVIVVIDDLTDSSDAQMREIIRSQPSIERYACKLFLISEKEKKSCIIEGSEAKWSESAIEDSLQKEHNSITDKRNQMKKILAGPSSQNKDPVVVPTEEHQLMDPNKEKAPKRKMPCNLDSKGVLIFVIVLIVCLIIALITVIATSV</sequence>
<reference evidence="3" key="1">
    <citation type="submission" date="2025-08" db="UniProtKB">
        <authorList>
            <consortium name="RefSeq"/>
        </authorList>
    </citation>
    <scope>IDENTIFICATION</scope>
    <source>
        <strain evidence="3">J_2021</strain>
        <tissue evidence="3">Erythrocytes</tissue>
    </source>
</reference>
<feature type="transmembrane region" description="Helical" evidence="1">
    <location>
        <begin position="309"/>
        <end position="330"/>
    </location>
</feature>
<keyword evidence="2" id="KW-1185">Reference proteome</keyword>
<dbReference type="AlphaFoldDB" id="A0A8J1LW41"/>
<organism evidence="2 3">
    <name type="scientific">Xenopus laevis</name>
    <name type="common">African clawed frog</name>
    <dbReference type="NCBI Taxonomy" id="8355"/>
    <lineage>
        <taxon>Eukaryota</taxon>
        <taxon>Metazoa</taxon>
        <taxon>Chordata</taxon>
        <taxon>Craniata</taxon>
        <taxon>Vertebrata</taxon>
        <taxon>Euteleostomi</taxon>
        <taxon>Amphibia</taxon>
        <taxon>Batrachia</taxon>
        <taxon>Anura</taxon>
        <taxon>Pipoidea</taxon>
        <taxon>Pipidae</taxon>
        <taxon>Xenopodinae</taxon>
        <taxon>Xenopus</taxon>
        <taxon>Xenopus</taxon>
    </lineage>
</organism>
<dbReference type="GeneID" id="108701957"/>
<dbReference type="KEGG" id="xla:108701957"/>
<dbReference type="Proteomes" id="UP000186698">
    <property type="component" value="Chromosome 9_10L"/>
</dbReference>
<proteinExistence type="predicted"/>
<keyword evidence="1" id="KW-0472">Membrane</keyword>
<accession>A0A8J1LW41</accession>
<evidence type="ECO:0000256" key="1">
    <source>
        <dbReference type="SAM" id="Phobius"/>
    </source>
</evidence>
<dbReference type="RefSeq" id="XP_041432950.1">
    <property type="nucleotide sequence ID" value="XM_041577016.1"/>
</dbReference>
<keyword evidence="1" id="KW-0812">Transmembrane</keyword>
<dbReference type="OrthoDB" id="9906453at2759"/>
<evidence type="ECO:0000313" key="2">
    <source>
        <dbReference type="Proteomes" id="UP000186698"/>
    </source>
</evidence>
<protein>
    <submittedName>
        <fullName evidence="3">Uncharacterized protein LOC108701957</fullName>
    </submittedName>
</protein>